<name>A0A927PM70_9ACTN</name>
<dbReference type="InterPro" id="IPR036890">
    <property type="entry name" value="HATPase_C_sf"/>
</dbReference>
<evidence type="ECO:0000259" key="7">
    <source>
        <dbReference type="Pfam" id="PF02518"/>
    </source>
</evidence>
<evidence type="ECO:0000256" key="6">
    <source>
        <dbReference type="SAM" id="Phobius"/>
    </source>
</evidence>
<keyword evidence="9" id="KW-1185">Reference proteome</keyword>
<dbReference type="Pfam" id="PF02518">
    <property type="entry name" value="HATPase_c"/>
    <property type="match status" value="1"/>
</dbReference>
<feature type="transmembrane region" description="Helical" evidence="6">
    <location>
        <begin position="15"/>
        <end position="39"/>
    </location>
</feature>
<dbReference type="PANTHER" id="PTHR24421">
    <property type="entry name" value="NITRATE/NITRITE SENSOR PROTEIN NARX-RELATED"/>
    <property type="match status" value="1"/>
</dbReference>
<dbReference type="RefSeq" id="WP_192038978.1">
    <property type="nucleotide sequence ID" value="NZ_JACYWE010000004.1"/>
</dbReference>
<evidence type="ECO:0000313" key="9">
    <source>
        <dbReference type="Proteomes" id="UP000642993"/>
    </source>
</evidence>
<dbReference type="InterPro" id="IPR050482">
    <property type="entry name" value="Sensor_HK_TwoCompSys"/>
</dbReference>
<keyword evidence="6" id="KW-0472">Membrane</keyword>
<feature type="region of interest" description="Disordered" evidence="5">
    <location>
        <begin position="392"/>
        <end position="421"/>
    </location>
</feature>
<evidence type="ECO:0000256" key="4">
    <source>
        <dbReference type="SAM" id="Coils"/>
    </source>
</evidence>
<feature type="compositionally biased region" description="Polar residues" evidence="5">
    <location>
        <begin position="395"/>
        <end position="411"/>
    </location>
</feature>
<keyword evidence="6" id="KW-0812">Transmembrane</keyword>
<evidence type="ECO:0000313" key="8">
    <source>
        <dbReference type="EMBL" id="MBD8506509.1"/>
    </source>
</evidence>
<evidence type="ECO:0000256" key="5">
    <source>
        <dbReference type="SAM" id="MobiDB-lite"/>
    </source>
</evidence>
<feature type="transmembrane region" description="Helical" evidence="6">
    <location>
        <begin position="75"/>
        <end position="96"/>
    </location>
</feature>
<keyword evidence="4" id="KW-0175">Coiled coil</keyword>
<accession>A0A927PM70</accession>
<dbReference type="EMBL" id="JACYWE010000004">
    <property type="protein sequence ID" value="MBD8506509.1"/>
    <property type="molecule type" value="Genomic_DNA"/>
</dbReference>
<dbReference type="CDD" id="cd16917">
    <property type="entry name" value="HATPase_UhpB-NarQ-NarX-like"/>
    <property type="match status" value="1"/>
</dbReference>
<evidence type="ECO:0000256" key="1">
    <source>
        <dbReference type="ARBA" id="ARBA00022679"/>
    </source>
</evidence>
<keyword evidence="2" id="KW-0418">Kinase</keyword>
<keyword evidence="6" id="KW-1133">Transmembrane helix</keyword>
<dbReference type="GO" id="GO:0000160">
    <property type="term" value="P:phosphorelay signal transduction system"/>
    <property type="evidence" value="ECO:0007669"/>
    <property type="project" value="UniProtKB-KW"/>
</dbReference>
<dbReference type="InterPro" id="IPR003594">
    <property type="entry name" value="HATPase_dom"/>
</dbReference>
<dbReference type="Proteomes" id="UP000642993">
    <property type="component" value="Unassembled WGS sequence"/>
</dbReference>
<dbReference type="AlphaFoldDB" id="A0A927PM70"/>
<evidence type="ECO:0000256" key="3">
    <source>
        <dbReference type="ARBA" id="ARBA00023012"/>
    </source>
</evidence>
<feature type="transmembrane region" description="Helical" evidence="6">
    <location>
        <begin position="117"/>
        <end position="139"/>
    </location>
</feature>
<feature type="transmembrane region" description="Helical" evidence="6">
    <location>
        <begin position="51"/>
        <end position="69"/>
    </location>
</feature>
<sequence>MRSGSSLRSSEERALLLLSIVLLFQRAAYLIVIIGVLLVHPAHTYRHPATNAMLVLIAVAWNVTLVGIVRRKHWIPPRIVWIDVVIMSALLIATSFNSWPEQVYSGMNWSGRLAMGTVALVAAALPLRQFLVAWLTIVAVRLGSTTLAADGFEPPVDEFASILNGYVWFALVFYFIRHYLVAQARKLDQLTQQQAELKATEAAAQARLEERLDQHRRLHDTVLTTLTAIARGGLDHRGADVRSRCAAEADYIRRLISTDADTAGSSLATNLTDTIRRAETLGLRVRYQHDAFPAALPPDVVDALCGATGEALNNVAKHSGSADAWITVTVDEGAIALRIVDRGAGFDQAATPPGFGITQSITARLAEHGGSARIDSEPGHGTIVELLVPLGPDEATTTDPQDQAASRNASTSERENASTVR</sequence>
<feature type="compositionally biased region" description="Basic and acidic residues" evidence="5">
    <location>
        <begin position="412"/>
        <end position="421"/>
    </location>
</feature>
<dbReference type="PANTHER" id="PTHR24421:SF61">
    <property type="entry name" value="OXYGEN SENSOR HISTIDINE KINASE NREB"/>
    <property type="match status" value="1"/>
</dbReference>
<proteinExistence type="predicted"/>
<organism evidence="8 9">
    <name type="scientific">Lolliginicoccus lacisalsi</name>
    <dbReference type="NCBI Taxonomy" id="2742202"/>
    <lineage>
        <taxon>Bacteria</taxon>
        <taxon>Bacillati</taxon>
        <taxon>Actinomycetota</taxon>
        <taxon>Actinomycetes</taxon>
        <taxon>Mycobacteriales</taxon>
        <taxon>Hoyosellaceae</taxon>
        <taxon>Lolliginicoccus</taxon>
    </lineage>
</organism>
<evidence type="ECO:0000256" key="2">
    <source>
        <dbReference type="ARBA" id="ARBA00022777"/>
    </source>
</evidence>
<feature type="domain" description="Histidine kinase/HSP90-like ATPase" evidence="7">
    <location>
        <begin position="304"/>
        <end position="391"/>
    </location>
</feature>
<protein>
    <recommendedName>
        <fullName evidence="7">Histidine kinase/HSP90-like ATPase domain-containing protein</fullName>
    </recommendedName>
</protein>
<keyword evidence="1" id="KW-0808">Transferase</keyword>
<feature type="transmembrane region" description="Helical" evidence="6">
    <location>
        <begin position="159"/>
        <end position="176"/>
    </location>
</feature>
<feature type="coiled-coil region" evidence="4">
    <location>
        <begin position="180"/>
        <end position="207"/>
    </location>
</feature>
<dbReference type="GO" id="GO:0016301">
    <property type="term" value="F:kinase activity"/>
    <property type="evidence" value="ECO:0007669"/>
    <property type="project" value="UniProtKB-KW"/>
</dbReference>
<dbReference type="SUPFAM" id="SSF55874">
    <property type="entry name" value="ATPase domain of HSP90 chaperone/DNA topoisomerase II/histidine kinase"/>
    <property type="match status" value="1"/>
</dbReference>
<keyword evidence="3" id="KW-0902">Two-component regulatory system</keyword>
<comment type="caution">
    <text evidence="8">The sequence shown here is derived from an EMBL/GenBank/DDBJ whole genome shotgun (WGS) entry which is preliminary data.</text>
</comment>
<gene>
    <name evidence="8" type="ORF">HT102_08430</name>
</gene>
<dbReference type="Gene3D" id="3.30.565.10">
    <property type="entry name" value="Histidine kinase-like ATPase, C-terminal domain"/>
    <property type="match status" value="1"/>
</dbReference>
<reference evidence="8" key="1">
    <citation type="submission" date="2020-09" db="EMBL/GenBank/DDBJ databases">
        <title>Hoyosella lacisalsi sp. nov., a halotolerant actinobacterium isolated from soil of Lake Gudzhirganskoe.</title>
        <authorList>
            <person name="Yang Q."/>
            <person name="Guo P.Y."/>
            <person name="Liu S.W."/>
            <person name="Li F.N."/>
            <person name="Sun C.H."/>
        </authorList>
    </citation>
    <scope>NUCLEOTIDE SEQUENCE</scope>
    <source>
        <strain evidence="8">G463</strain>
    </source>
</reference>